<proteinExistence type="predicted"/>
<dbReference type="AlphaFoldDB" id="A0A0A8YI86"/>
<reference evidence="1" key="1">
    <citation type="submission" date="2014-09" db="EMBL/GenBank/DDBJ databases">
        <authorList>
            <person name="Magalhaes I.L.F."/>
            <person name="Oliveira U."/>
            <person name="Santos F.R."/>
            <person name="Vidigal T.H.D.A."/>
            <person name="Brescovit A.D."/>
            <person name="Santos A.J."/>
        </authorList>
    </citation>
    <scope>NUCLEOTIDE SEQUENCE</scope>
    <source>
        <tissue evidence="1">Shoot tissue taken approximately 20 cm above the soil surface</tissue>
    </source>
</reference>
<sequence length="22" mass="2560">MQCITLVPSNYSRFGIHVFYSP</sequence>
<reference evidence="1" key="2">
    <citation type="journal article" date="2015" name="Data Brief">
        <title>Shoot transcriptome of the giant reed, Arundo donax.</title>
        <authorList>
            <person name="Barrero R.A."/>
            <person name="Guerrero F.D."/>
            <person name="Moolhuijzen P."/>
            <person name="Goolsby J.A."/>
            <person name="Tidwell J."/>
            <person name="Bellgard S.E."/>
            <person name="Bellgard M.I."/>
        </authorList>
    </citation>
    <scope>NUCLEOTIDE SEQUENCE</scope>
    <source>
        <tissue evidence="1">Shoot tissue taken approximately 20 cm above the soil surface</tissue>
    </source>
</reference>
<dbReference type="EMBL" id="GBRH01271711">
    <property type="protein sequence ID" value="JAD26184.1"/>
    <property type="molecule type" value="Transcribed_RNA"/>
</dbReference>
<accession>A0A0A8YI86</accession>
<name>A0A0A8YI86_ARUDO</name>
<organism evidence="1">
    <name type="scientific">Arundo donax</name>
    <name type="common">Giant reed</name>
    <name type="synonym">Donax arundinaceus</name>
    <dbReference type="NCBI Taxonomy" id="35708"/>
    <lineage>
        <taxon>Eukaryota</taxon>
        <taxon>Viridiplantae</taxon>
        <taxon>Streptophyta</taxon>
        <taxon>Embryophyta</taxon>
        <taxon>Tracheophyta</taxon>
        <taxon>Spermatophyta</taxon>
        <taxon>Magnoliopsida</taxon>
        <taxon>Liliopsida</taxon>
        <taxon>Poales</taxon>
        <taxon>Poaceae</taxon>
        <taxon>PACMAD clade</taxon>
        <taxon>Arundinoideae</taxon>
        <taxon>Arundineae</taxon>
        <taxon>Arundo</taxon>
    </lineage>
</organism>
<protein>
    <submittedName>
        <fullName evidence="1">Uncharacterized protein</fullName>
    </submittedName>
</protein>
<evidence type="ECO:0000313" key="1">
    <source>
        <dbReference type="EMBL" id="JAD26184.1"/>
    </source>
</evidence>